<proteinExistence type="predicted"/>
<feature type="compositionally biased region" description="Basic and acidic residues" evidence="1">
    <location>
        <begin position="26"/>
        <end position="37"/>
    </location>
</feature>
<protein>
    <submittedName>
        <fullName evidence="2">Uncharacterized protein</fullName>
    </submittedName>
</protein>
<gene>
    <name evidence="2" type="ORF">BRAPAZ1V2_A07P13750.2</name>
</gene>
<evidence type="ECO:0000313" key="2">
    <source>
        <dbReference type="EMBL" id="CAG7901731.1"/>
    </source>
</evidence>
<accession>A0A8D9HQ33</accession>
<organism evidence="2 3">
    <name type="scientific">Brassica campestris</name>
    <name type="common">Field mustard</name>
    <dbReference type="NCBI Taxonomy" id="3711"/>
    <lineage>
        <taxon>Eukaryota</taxon>
        <taxon>Viridiplantae</taxon>
        <taxon>Streptophyta</taxon>
        <taxon>Embryophyta</taxon>
        <taxon>Tracheophyta</taxon>
        <taxon>Spermatophyta</taxon>
        <taxon>Magnoliopsida</taxon>
        <taxon>eudicotyledons</taxon>
        <taxon>Gunneridae</taxon>
        <taxon>Pentapetalae</taxon>
        <taxon>rosids</taxon>
        <taxon>malvids</taxon>
        <taxon>Brassicales</taxon>
        <taxon>Brassicaceae</taxon>
        <taxon>Brassiceae</taxon>
        <taxon>Brassica</taxon>
    </lineage>
</organism>
<dbReference type="Gramene" id="A07p13750.2_BraZ1">
    <property type="protein sequence ID" value="A07p13750.2_BraZ1.CDS.1"/>
    <property type="gene ID" value="A07g13750.2_BraZ1"/>
</dbReference>
<evidence type="ECO:0000313" key="3">
    <source>
        <dbReference type="Proteomes" id="UP000694005"/>
    </source>
</evidence>
<evidence type="ECO:0000256" key="1">
    <source>
        <dbReference type="SAM" id="MobiDB-lite"/>
    </source>
</evidence>
<sequence length="109" mass="11300">MIGDGDGDTIPKGGVSIAEASGGISKEGDGISKDDESKLVERRLVEDMGIDSGSPAEKSAERVSYSEALTVGTSGVELKPDFIVKDGVAEVAIPEAVFADVVPLWKCFV</sequence>
<feature type="non-terminal residue" evidence="2">
    <location>
        <position position="109"/>
    </location>
</feature>
<dbReference type="EMBL" id="LS974623">
    <property type="protein sequence ID" value="CAG7901731.1"/>
    <property type="molecule type" value="Genomic_DNA"/>
</dbReference>
<dbReference type="AlphaFoldDB" id="A0A8D9HQ33"/>
<name>A0A8D9HQ33_BRACM</name>
<reference evidence="2 3" key="1">
    <citation type="submission" date="2021-07" db="EMBL/GenBank/DDBJ databases">
        <authorList>
            <consortium name="Genoscope - CEA"/>
            <person name="William W."/>
        </authorList>
    </citation>
    <scope>NUCLEOTIDE SEQUENCE [LARGE SCALE GENOMIC DNA]</scope>
</reference>
<dbReference type="Proteomes" id="UP000694005">
    <property type="component" value="Chromosome A07"/>
</dbReference>
<feature type="region of interest" description="Disordered" evidence="1">
    <location>
        <begin position="1"/>
        <end position="37"/>
    </location>
</feature>